<dbReference type="Proteomes" id="UP000245207">
    <property type="component" value="Unassembled WGS sequence"/>
</dbReference>
<gene>
    <name evidence="2" type="ORF">CTI12_AA520580</name>
</gene>
<dbReference type="PANTHER" id="PTHR33127:SF20">
    <property type="entry name" value="F-BOX DOMAIN-CONTAINING PROTEIN"/>
    <property type="match status" value="1"/>
</dbReference>
<evidence type="ECO:0000259" key="1">
    <source>
        <dbReference type="Pfam" id="PF03478"/>
    </source>
</evidence>
<evidence type="ECO:0000313" key="3">
    <source>
        <dbReference type="Proteomes" id="UP000245207"/>
    </source>
</evidence>
<name>A0A2U1L7U6_ARTAN</name>
<proteinExistence type="predicted"/>
<dbReference type="Pfam" id="PF03478">
    <property type="entry name" value="Beta-prop_KIB1-4"/>
    <property type="match status" value="1"/>
</dbReference>
<sequence>MPWILAHNPNPKDTTITNNCFIYKHQSPYPYRNLPDLKACMFLASYQGWLLVFKPKHRSIFFFSPFSQSKIDLPHFPYKHIRQHATAFSDLPTSPHCLVFIGTPNEVLVIARGQTTWTRRKVPKTISRLWPASTIWTHAGYDHKTQTFYYFEDWERVLRYSVKDNKVYKHPVNDVVKDIYTLPFHYTDNPFPQAYRYHMRRHDTGDPFHIRQAGQPLYLCGYILDNFVPNSN</sequence>
<feature type="domain" description="KIB1-4 beta-propeller" evidence="1">
    <location>
        <begin position="33"/>
        <end position="166"/>
    </location>
</feature>
<protein>
    <submittedName>
        <fullName evidence="2">F-box domain-containing protein</fullName>
    </submittedName>
</protein>
<reference evidence="2 3" key="1">
    <citation type="journal article" date="2018" name="Mol. Plant">
        <title>The genome of Artemisia annua provides insight into the evolution of Asteraceae family and artemisinin biosynthesis.</title>
        <authorList>
            <person name="Shen Q."/>
            <person name="Zhang L."/>
            <person name="Liao Z."/>
            <person name="Wang S."/>
            <person name="Yan T."/>
            <person name="Shi P."/>
            <person name="Liu M."/>
            <person name="Fu X."/>
            <person name="Pan Q."/>
            <person name="Wang Y."/>
            <person name="Lv Z."/>
            <person name="Lu X."/>
            <person name="Zhang F."/>
            <person name="Jiang W."/>
            <person name="Ma Y."/>
            <person name="Chen M."/>
            <person name="Hao X."/>
            <person name="Li L."/>
            <person name="Tang Y."/>
            <person name="Lv G."/>
            <person name="Zhou Y."/>
            <person name="Sun X."/>
            <person name="Brodelius P.E."/>
            <person name="Rose J.K.C."/>
            <person name="Tang K."/>
        </authorList>
    </citation>
    <scope>NUCLEOTIDE SEQUENCE [LARGE SCALE GENOMIC DNA]</scope>
    <source>
        <strain evidence="3">cv. Huhao1</strain>
        <tissue evidence="2">Leaf</tissue>
    </source>
</reference>
<organism evidence="2 3">
    <name type="scientific">Artemisia annua</name>
    <name type="common">Sweet wormwood</name>
    <dbReference type="NCBI Taxonomy" id="35608"/>
    <lineage>
        <taxon>Eukaryota</taxon>
        <taxon>Viridiplantae</taxon>
        <taxon>Streptophyta</taxon>
        <taxon>Embryophyta</taxon>
        <taxon>Tracheophyta</taxon>
        <taxon>Spermatophyta</taxon>
        <taxon>Magnoliopsida</taxon>
        <taxon>eudicotyledons</taxon>
        <taxon>Gunneridae</taxon>
        <taxon>Pentapetalae</taxon>
        <taxon>asterids</taxon>
        <taxon>campanulids</taxon>
        <taxon>Asterales</taxon>
        <taxon>Asteraceae</taxon>
        <taxon>Asteroideae</taxon>
        <taxon>Anthemideae</taxon>
        <taxon>Artemisiinae</taxon>
        <taxon>Artemisia</taxon>
    </lineage>
</organism>
<accession>A0A2U1L7U6</accession>
<evidence type="ECO:0000313" key="2">
    <source>
        <dbReference type="EMBL" id="PWA45063.1"/>
    </source>
</evidence>
<dbReference type="PANTHER" id="PTHR33127">
    <property type="entry name" value="TRANSMEMBRANE PROTEIN"/>
    <property type="match status" value="1"/>
</dbReference>
<dbReference type="AlphaFoldDB" id="A0A2U1L7U6"/>
<dbReference type="EMBL" id="PKPP01010961">
    <property type="protein sequence ID" value="PWA45063.1"/>
    <property type="molecule type" value="Genomic_DNA"/>
</dbReference>
<dbReference type="InterPro" id="IPR005174">
    <property type="entry name" value="KIB1-4_b-propeller"/>
</dbReference>
<dbReference type="OrthoDB" id="784120at2759"/>
<keyword evidence="3" id="KW-1185">Reference proteome</keyword>
<comment type="caution">
    <text evidence="2">The sequence shown here is derived from an EMBL/GenBank/DDBJ whole genome shotgun (WGS) entry which is preliminary data.</text>
</comment>